<sequence length="125" mass="12520">MESCKLSTMQKFVLLAAVFGVSNAFFFPQQGCGCAPPPPPPPCQCAPPPPACGGGCGAAPPLPPPASGYAHVPIPVQYGPPTPVGPQQYGPPPHVAPVYAAPRAEPLPPPAVHALPPVGGYATGK</sequence>
<keyword evidence="2" id="KW-0732">Signal</keyword>
<accession>A0A1I7ZZ81</accession>
<evidence type="ECO:0000313" key="4">
    <source>
        <dbReference type="WBParaSite" id="L893_g3104.t1"/>
    </source>
</evidence>
<feature type="chain" id="PRO_5009314001" evidence="2">
    <location>
        <begin position="25"/>
        <end position="125"/>
    </location>
</feature>
<reference evidence="4" key="1">
    <citation type="submission" date="2016-11" db="UniProtKB">
        <authorList>
            <consortium name="WormBaseParasite"/>
        </authorList>
    </citation>
    <scope>IDENTIFICATION</scope>
</reference>
<dbReference type="Proteomes" id="UP000095287">
    <property type="component" value="Unplaced"/>
</dbReference>
<name>A0A1I7ZZ81_9BILA</name>
<feature type="region of interest" description="Disordered" evidence="1">
    <location>
        <begin position="80"/>
        <end position="101"/>
    </location>
</feature>
<feature type="compositionally biased region" description="Pro residues" evidence="1">
    <location>
        <begin position="80"/>
        <end position="95"/>
    </location>
</feature>
<evidence type="ECO:0000256" key="2">
    <source>
        <dbReference type="SAM" id="SignalP"/>
    </source>
</evidence>
<evidence type="ECO:0000313" key="3">
    <source>
        <dbReference type="Proteomes" id="UP000095287"/>
    </source>
</evidence>
<dbReference type="AlphaFoldDB" id="A0A1I7ZZ81"/>
<protein>
    <submittedName>
        <fullName evidence="4">Leucine-rich repeat extensin-like protein 3</fullName>
    </submittedName>
</protein>
<organism evidence="3 4">
    <name type="scientific">Steinernema glaseri</name>
    <dbReference type="NCBI Taxonomy" id="37863"/>
    <lineage>
        <taxon>Eukaryota</taxon>
        <taxon>Metazoa</taxon>
        <taxon>Ecdysozoa</taxon>
        <taxon>Nematoda</taxon>
        <taxon>Chromadorea</taxon>
        <taxon>Rhabditida</taxon>
        <taxon>Tylenchina</taxon>
        <taxon>Panagrolaimomorpha</taxon>
        <taxon>Strongyloidoidea</taxon>
        <taxon>Steinernematidae</taxon>
        <taxon>Steinernema</taxon>
    </lineage>
</organism>
<feature type="signal peptide" evidence="2">
    <location>
        <begin position="1"/>
        <end position="24"/>
    </location>
</feature>
<evidence type="ECO:0000256" key="1">
    <source>
        <dbReference type="SAM" id="MobiDB-lite"/>
    </source>
</evidence>
<dbReference type="WBParaSite" id="L893_g3104.t1">
    <property type="protein sequence ID" value="L893_g3104.t1"/>
    <property type="gene ID" value="L893_g3104"/>
</dbReference>
<keyword evidence="3" id="KW-1185">Reference proteome</keyword>
<proteinExistence type="predicted"/>